<protein>
    <submittedName>
        <fullName evidence="1">Uncharacterized protein</fullName>
    </submittedName>
</protein>
<name>A0A2N7TUB9_9GAMM</name>
<sequence>MEYEVDITEPKKFEFDINIHFNIDGNPHTIRIEDVLGGYPWKNYQEIDTCAVVDLASYGHLLGFTRNPFKVVISVLEKDKENYDFSSLRSETLIDSEYSYITLNKLKGKLQGDDKELEIFKLLRSVLQVGFSFLEQHIEKKRVEEQFNKQENLK</sequence>
<proteinExistence type="predicted"/>
<evidence type="ECO:0000313" key="2">
    <source>
        <dbReference type="Proteomes" id="UP000235803"/>
    </source>
</evidence>
<comment type="caution">
    <text evidence="1">The sequence shown here is derived from an EMBL/GenBank/DDBJ whole genome shotgun (WGS) entry which is preliminary data.</text>
</comment>
<dbReference type="AlphaFoldDB" id="A0A2N7TUB9"/>
<dbReference type="OrthoDB" id="9844137at2"/>
<keyword evidence="2" id="KW-1185">Reference proteome</keyword>
<dbReference type="EMBL" id="PNRF01000050">
    <property type="protein sequence ID" value="PMR71792.1"/>
    <property type="molecule type" value="Genomic_DNA"/>
</dbReference>
<evidence type="ECO:0000313" key="1">
    <source>
        <dbReference type="EMBL" id="PMR71792.1"/>
    </source>
</evidence>
<reference evidence="1 2" key="1">
    <citation type="submission" date="2018-01" db="EMBL/GenBank/DDBJ databases">
        <title>Halomonas endophytica sp. nov., isolated from storage liquid in the stems of Populus euphratica.</title>
        <authorList>
            <person name="Chen C."/>
        </authorList>
    </citation>
    <scope>NUCLEOTIDE SEQUENCE [LARGE SCALE GENOMIC DNA]</scope>
    <source>
        <strain evidence="1 2">MC28</strain>
    </source>
</reference>
<dbReference type="RefSeq" id="WP_102655701.1">
    <property type="nucleotide sequence ID" value="NZ_PNRF01000050.1"/>
</dbReference>
<accession>A0A2N7TUB9</accession>
<dbReference type="Proteomes" id="UP000235803">
    <property type="component" value="Unassembled WGS sequence"/>
</dbReference>
<gene>
    <name evidence="1" type="ORF">C1H69_22935</name>
</gene>
<organism evidence="1 2">
    <name type="scientific">Billgrantia endophytica</name>
    <dbReference type="NCBI Taxonomy" id="2033802"/>
    <lineage>
        <taxon>Bacteria</taxon>
        <taxon>Pseudomonadati</taxon>
        <taxon>Pseudomonadota</taxon>
        <taxon>Gammaproteobacteria</taxon>
        <taxon>Oceanospirillales</taxon>
        <taxon>Halomonadaceae</taxon>
        <taxon>Billgrantia</taxon>
    </lineage>
</organism>